<evidence type="ECO:0000313" key="3">
    <source>
        <dbReference type="Proteomes" id="UP001445335"/>
    </source>
</evidence>
<feature type="region of interest" description="Disordered" evidence="1">
    <location>
        <begin position="1"/>
        <end position="41"/>
    </location>
</feature>
<dbReference type="AlphaFoldDB" id="A0AAW1SJU6"/>
<feature type="region of interest" description="Disordered" evidence="1">
    <location>
        <begin position="68"/>
        <end position="90"/>
    </location>
</feature>
<proteinExistence type="predicted"/>
<feature type="compositionally biased region" description="Polar residues" evidence="1">
    <location>
        <begin position="68"/>
        <end position="81"/>
    </location>
</feature>
<feature type="compositionally biased region" description="Basic and acidic residues" evidence="1">
    <location>
        <begin position="25"/>
        <end position="41"/>
    </location>
</feature>
<accession>A0AAW1SJU6</accession>
<dbReference type="Proteomes" id="UP001445335">
    <property type="component" value="Unassembled WGS sequence"/>
</dbReference>
<reference evidence="2 3" key="1">
    <citation type="journal article" date="2024" name="Nat. Commun.">
        <title>Phylogenomics reveals the evolutionary origins of lichenization in chlorophyte algae.</title>
        <authorList>
            <person name="Puginier C."/>
            <person name="Libourel C."/>
            <person name="Otte J."/>
            <person name="Skaloud P."/>
            <person name="Haon M."/>
            <person name="Grisel S."/>
            <person name="Petersen M."/>
            <person name="Berrin J.G."/>
            <person name="Delaux P.M."/>
            <person name="Dal Grande F."/>
            <person name="Keller J."/>
        </authorList>
    </citation>
    <scope>NUCLEOTIDE SEQUENCE [LARGE SCALE GENOMIC DNA]</scope>
    <source>
        <strain evidence="2 3">SAG 245.80</strain>
    </source>
</reference>
<evidence type="ECO:0000256" key="1">
    <source>
        <dbReference type="SAM" id="MobiDB-lite"/>
    </source>
</evidence>
<dbReference type="EMBL" id="JALJOU010000002">
    <property type="protein sequence ID" value="KAK9845958.1"/>
    <property type="molecule type" value="Genomic_DNA"/>
</dbReference>
<sequence length="387" mass="39096">MAKKVKTGPAPKEKKRMKAAAQSAKQKEANKLVAEERAVTEGPKEAYGCGMEADKPVFRMVASSTLATTSPRIGSSSQGSPVSDAPPVLGSPVVVKKEDDTSAHAADTKIGGMLSVTSSNMDAEAADANCGDVPRAAVTDTDAEAANTKIGNQPRAADAEMVADANAPGSLAAVVPKCNAGSDAADAATSGADAASSVLKMAADVAEATLPSGANADGAPSTLGDGDDELPMCAAVLAAPTMLDIDDEQRPSGNNELTMCAAVVAAPIMLDIDDEQRPSGNDELPVGAAVLAAPTMLGIDNEQQPFGAAPKPARSYWGLGCTVGGPLHLLAALKLAVPMPLQPVLGGAIDAALLTRTALHLGCAVAGLPFETYQVAMGRWFARGRST</sequence>
<keyword evidence="3" id="KW-1185">Reference proteome</keyword>
<protein>
    <submittedName>
        <fullName evidence="2">Uncharacterized protein</fullName>
    </submittedName>
</protein>
<name>A0AAW1SJU6_9CHLO</name>
<evidence type="ECO:0000313" key="2">
    <source>
        <dbReference type="EMBL" id="KAK9845958.1"/>
    </source>
</evidence>
<gene>
    <name evidence="2" type="ORF">WJX81_006866</name>
</gene>
<organism evidence="2 3">
    <name type="scientific">Elliptochloris bilobata</name>
    <dbReference type="NCBI Taxonomy" id="381761"/>
    <lineage>
        <taxon>Eukaryota</taxon>
        <taxon>Viridiplantae</taxon>
        <taxon>Chlorophyta</taxon>
        <taxon>core chlorophytes</taxon>
        <taxon>Trebouxiophyceae</taxon>
        <taxon>Trebouxiophyceae incertae sedis</taxon>
        <taxon>Elliptochloris clade</taxon>
        <taxon>Elliptochloris</taxon>
    </lineage>
</organism>
<comment type="caution">
    <text evidence="2">The sequence shown here is derived from an EMBL/GenBank/DDBJ whole genome shotgun (WGS) entry which is preliminary data.</text>
</comment>